<proteinExistence type="predicted"/>
<accession>A0A919G6M8</accession>
<evidence type="ECO:0000313" key="3">
    <source>
        <dbReference type="Proteomes" id="UP000627369"/>
    </source>
</evidence>
<keyword evidence="3" id="KW-1185">Reference proteome</keyword>
<reference evidence="2" key="2">
    <citation type="submission" date="2020-09" db="EMBL/GenBank/DDBJ databases">
        <authorList>
            <person name="Sun Q."/>
            <person name="Zhou Y."/>
        </authorList>
    </citation>
    <scope>NUCLEOTIDE SEQUENCE</scope>
    <source>
        <strain evidence="2">CGMCC 4.7398</strain>
    </source>
</reference>
<dbReference type="SUPFAM" id="SSF47413">
    <property type="entry name" value="lambda repressor-like DNA-binding domains"/>
    <property type="match status" value="1"/>
</dbReference>
<dbReference type="InterPro" id="IPR001387">
    <property type="entry name" value="Cro/C1-type_HTH"/>
</dbReference>
<dbReference type="SMART" id="SM00530">
    <property type="entry name" value="HTH_XRE"/>
    <property type="match status" value="1"/>
</dbReference>
<dbReference type="Gene3D" id="1.10.260.40">
    <property type="entry name" value="lambda repressor-like DNA-binding domains"/>
    <property type="match status" value="1"/>
</dbReference>
<feature type="domain" description="HTH cro/C1-type" evidence="1">
    <location>
        <begin position="12"/>
        <end position="66"/>
    </location>
</feature>
<dbReference type="EMBL" id="BNAS01000007">
    <property type="protein sequence ID" value="GHH78270.1"/>
    <property type="molecule type" value="Genomic_DNA"/>
</dbReference>
<comment type="caution">
    <text evidence="2">The sequence shown here is derived from an EMBL/GenBank/DDBJ whole genome shotgun (WGS) entry which is preliminary data.</text>
</comment>
<dbReference type="Pfam" id="PF01381">
    <property type="entry name" value="HTH_3"/>
    <property type="match status" value="1"/>
</dbReference>
<organism evidence="2 3">
    <name type="scientific">Promicromonospora soli</name>
    <dbReference type="NCBI Taxonomy" id="2035533"/>
    <lineage>
        <taxon>Bacteria</taxon>
        <taxon>Bacillati</taxon>
        <taxon>Actinomycetota</taxon>
        <taxon>Actinomycetes</taxon>
        <taxon>Micrococcales</taxon>
        <taxon>Promicromonosporaceae</taxon>
        <taxon>Promicromonospora</taxon>
    </lineage>
</organism>
<reference evidence="2" key="1">
    <citation type="journal article" date="2014" name="Int. J. Syst. Evol. Microbiol.">
        <title>Complete genome sequence of Corynebacterium casei LMG S-19264T (=DSM 44701T), isolated from a smear-ripened cheese.</title>
        <authorList>
            <consortium name="US DOE Joint Genome Institute (JGI-PGF)"/>
            <person name="Walter F."/>
            <person name="Albersmeier A."/>
            <person name="Kalinowski J."/>
            <person name="Ruckert C."/>
        </authorList>
    </citation>
    <scope>NUCLEOTIDE SEQUENCE</scope>
    <source>
        <strain evidence="2">CGMCC 4.7398</strain>
    </source>
</reference>
<dbReference type="Proteomes" id="UP000627369">
    <property type="component" value="Unassembled WGS sequence"/>
</dbReference>
<dbReference type="AlphaFoldDB" id="A0A919G6M8"/>
<sequence length="145" mass="16004">MPDLRSDGSVDLRRLRLRAMLTQEELANKAGVGTRTIRDIEAGKARPQPKTLRLLLDALGLAGDDRAPLGSFPDSNLPVPRELPRTPAVFVGRERQVDGIFAHGEPHVPQQQDGSHVPDRATDLRHLPGWQHYCRLRALITGLGT</sequence>
<dbReference type="InterPro" id="IPR010982">
    <property type="entry name" value="Lambda_DNA-bd_dom_sf"/>
</dbReference>
<protein>
    <recommendedName>
        <fullName evidence="1">HTH cro/C1-type domain-containing protein</fullName>
    </recommendedName>
</protein>
<dbReference type="GO" id="GO:0003677">
    <property type="term" value="F:DNA binding"/>
    <property type="evidence" value="ECO:0007669"/>
    <property type="project" value="InterPro"/>
</dbReference>
<evidence type="ECO:0000259" key="1">
    <source>
        <dbReference type="PROSITE" id="PS50943"/>
    </source>
</evidence>
<evidence type="ECO:0000313" key="2">
    <source>
        <dbReference type="EMBL" id="GHH78270.1"/>
    </source>
</evidence>
<name>A0A919G6M8_9MICO</name>
<gene>
    <name evidence="2" type="ORF">GCM10017772_41170</name>
</gene>
<dbReference type="PROSITE" id="PS50943">
    <property type="entry name" value="HTH_CROC1"/>
    <property type="match status" value="1"/>
</dbReference>
<dbReference type="CDD" id="cd00093">
    <property type="entry name" value="HTH_XRE"/>
    <property type="match status" value="1"/>
</dbReference>